<dbReference type="GO" id="GO:0016787">
    <property type="term" value="F:hydrolase activity"/>
    <property type="evidence" value="ECO:0007669"/>
    <property type="project" value="InterPro"/>
</dbReference>
<dbReference type="GO" id="GO:0005524">
    <property type="term" value="F:ATP binding"/>
    <property type="evidence" value="ECO:0007669"/>
    <property type="project" value="InterPro"/>
</dbReference>
<evidence type="ECO:0000256" key="1">
    <source>
        <dbReference type="SAM" id="Coils"/>
    </source>
</evidence>
<keyword evidence="1" id="KW-0175">Coiled coil</keyword>
<evidence type="ECO:0000259" key="3">
    <source>
        <dbReference type="PROSITE" id="PS51194"/>
    </source>
</evidence>
<dbReference type="Pfam" id="PF00271">
    <property type="entry name" value="Helicase_C"/>
    <property type="match status" value="1"/>
</dbReference>
<reference evidence="4" key="1">
    <citation type="submission" date="2020-10" db="EMBL/GenBank/DDBJ databases">
        <authorList>
            <person name="Gilroy R."/>
        </authorList>
    </citation>
    <scope>NUCLEOTIDE SEQUENCE</scope>
    <source>
        <strain evidence="4">USAMLcec3-3695</strain>
    </source>
</reference>
<feature type="coiled-coil region" evidence="1">
    <location>
        <begin position="183"/>
        <end position="226"/>
    </location>
</feature>
<organism evidence="4 5">
    <name type="scientific">Candidatus Ornithomonoglobus merdipullorum</name>
    <dbReference type="NCBI Taxonomy" id="2840895"/>
    <lineage>
        <taxon>Bacteria</taxon>
        <taxon>Bacillati</taxon>
        <taxon>Bacillota</taxon>
        <taxon>Clostridia</taxon>
        <taxon>Candidatus Ornithomonoglobus</taxon>
    </lineage>
</organism>
<dbReference type="Gene3D" id="6.10.140.530">
    <property type="match status" value="6"/>
</dbReference>
<dbReference type="InterPro" id="IPR027417">
    <property type="entry name" value="P-loop_NTPase"/>
</dbReference>
<dbReference type="Proteomes" id="UP000824109">
    <property type="component" value="Unassembled WGS sequence"/>
</dbReference>
<reference evidence="4" key="2">
    <citation type="journal article" date="2021" name="PeerJ">
        <title>Extensive microbial diversity within the chicken gut microbiome revealed by metagenomics and culture.</title>
        <authorList>
            <person name="Gilroy R."/>
            <person name="Ravi A."/>
            <person name="Getino M."/>
            <person name="Pursley I."/>
            <person name="Horton D.L."/>
            <person name="Alikhan N.F."/>
            <person name="Baker D."/>
            <person name="Gharbi K."/>
            <person name="Hall N."/>
            <person name="Watson M."/>
            <person name="Adriaenssens E.M."/>
            <person name="Foster-Nyarko E."/>
            <person name="Jarju S."/>
            <person name="Secka A."/>
            <person name="Antonio M."/>
            <person name="Oren A."/>
            <person name="Chaudhuri R.R."/>
            <person name="La Ragione R."/>
            <person name="Hildebrand F."/>
            <person name="Pallen M.J."/>
        </authorList>
    </citation>
    <scope>NUCLEOTIDE SEQUENCE</scope>
    <source>
        <strain evidence="4">USAMLcec3-3695</strain>
    </source>
</reference>
<feature type="domain" description="Helicase ATP-binding" evidence="2">
    <location>
        <begin position="17"/>
        <end position="158"/>
    </location>
</feature>
<accession>A0A9D1SFQ3</accession>
<dbReference type="Pfam" id="PF04851">
    <property type="entry name" value="ResIII"/>
    <property type="match status" value="1"/>
</dbReference>
<name>A0A9D1SFQ3_9FIRM</name>
<dbReference type="PANTHER" id="PTHR33418:SF1">
    <property type="entry name" value="HELICASE-ASSOCIATED DOMAIN-CONTAINING PROTEIN"/>
    <property type="match status" value="1"/>
</dbReference>
<proteinExistence type="predicted"/>
<feature type="domain" description="Helicase C-terminal" evidence="3">
    <location>
        <begin position="229"/>
        <end position="378"/>
    </location>
</feature>
<dbReference type="PROSITE" id="PS51194">
    <property type="entry name" value="HELICASE_CTER"/>
    <property type="match status" value="1"/>
</dbReference>
<gene>
    <name evidence="4" type="ORF">IAA61_11100</name>
</gene>
<dbReference type="EMBL" id="DVNB01000113">
    <property type="protein sequence ID" value="HIU58340.1"/>
    <property type="molecule type" value="Genomic_DNA"/>
</dbReference>
<dbReference type="InterPro" id="IPR001650">
    <property type="entry name" value="Helicase_C-like"/>
</dbReference>
<evidence type="ECO:0000313" key="4">
    <source>
        <dbReference type="EMBL" id="HIU58340.1"/>
    </source>
</evidence>
<dbReference type="InterPro" id="IPR014001">
    <property type="entry name" value="Helicase_ATP-bd"/>
</dbReference>
<dbReference type="InterPro" id="IPR005114">
    <property type="entry name" value="Helicase_assoc"/>
</dbReference>
<dbReference type="Pfam" id="PF03457">
    <property type="entry name" value="HA"/>
    <property type="match status" value="6"/>
</dbReference>
<protein>
    <submittedName>
        <fullName evidence="4">Helicase associated domain protein</fullName>
    </submittedName>
</protein>
<dbReference type="GO" id="GO:0003677">
    <property type="term" value="F:DNA binding"/>
    <property type="evidence" value="ECO:0007669"/>
    <property type="project" value="InterPro"/>
</dbReference>
<evidence type="ECO:0000259" key="2">
    <source>
        <dbReference type="PROSITE" id="PS51192"/>
    </source>
</evidence>
<dbReference type="AlphaFoldDB" id="A0A9D1SFQ3"/>
<dbReference type="Gene3D" id="3.40.50.300">
    <property type="entry name" value="P-loop containing nucleotide triphosphate hydrolases"/>
    <property type="match status" value="2"/>
</dbReference>
<dbReference type="PANTHER" id="PTHR33418">
    <property type="entry name" value="HELICASE-ASSOCIATED"/>
    <property type="match status" value="1"/>
</dbReference>
<sequence>MSIELFDHNMAAYKSVVSMMDRTGKAAVIHPTGTGKSFIGFKYAEEHPNSRILWLTPSDYIVKTQLENLKNEGGAELENVTFVTYAKLMLMDDEELSELAPDTIICDEYHRAGAEKWQEGFERLIAMYPNAKLLGLSATNIRYLDNQRDMAEELFDGNIASEMTLGEAIALGILPAPKYVISVFAYQKELRKYEDRVDKITNTGIREKSQRELDELRRALEMADGLDMVFKKNMTELRGKYIAFCANREHMKEMIGHYDEWFGSIDKDMHIYEVYSDDPAASSDFAEFKKDNSENLRILFCIDMLNEGVHVDDIDGVILFRPTVSPIIYKQQIGRALAAGKKKTPVIFDIVNNFENLYSIGTIQDEIDLAVSYYRDLGEGDRIVTDSFEIIDETRDSKRLFDILESNLSSTWETYFRAAKAYYEQHGDLNVPKKYVTDDGLTLGMWIQTQRRVKRGTVGGILTDAQVRRLENIGMIWDDLRGVRWERGFEHAKAYYEEHGDLDVKAQYVCEDGYNLGNWIVNNRTWHSNNSCSNVLTNERIKRLENIGMVWKKSNSVWERYYNAAVEYYAEHGNIDIPTDYIDEAGLKLGNWLNRQRQIKKGNLKKSAPLTEEQTERLEMLGMIWGSKYDQQWNEKYEAAEEYYHRHGNLDVPVGYKTKDGILLGRWISKQRTNKKLTSEQYEKLSRIGMVWNKEDPWEERYRLAKQYYAAHGDLNISPQYVVNNIWLGKWVYEQRKNKSKLSPEQIQRLESIGMDWRSKNERAWDKNYTVAKHYYAAHGNVNIPQSYKTDDGATLGLWIYRQKQNLGKHVLNTEQVQKLEQVGITVDV</sequence>
<dbReference type="SUPFAM" id="SSF52540">
    <property type="entry name" value="P-loop containing nucleoside triphosphate hydrolases"/>
    <property type="match status" value="1"/>
</dbReference>
<dbReference type="PROSITE" id="PS51192">
    <property type="entry name" value="HELICASE_ATP_BIND_1"/>
    <property type="match status" value="1"/>
</dbReference>
<dbReference type="InterPro" id="IPR006935">
    <property type="entry name" value="Helicase/UvrB_N"/>
</dbReference>
<comment type="caution">
    <text evidence="4">The sequence shown here is derived from an EMBL/GenBank/DDBJ whole genome shotgun (WGS) entry which is preliminary data.</text>
</comment>
<evidence type="ECO:0000313" key="5">
    <source>
        <dbReference type="Proteomes" id="UP000824109"/>
    </source>
</evidence>